<evidence type="ECO:0000256" key="3">
    <source>
        <dbReference type="RuleBase" id="RU003932"/>
    </source>
</evidence>
<dbReference type="SUPFAM" id="SSF52540">
    <property type="entry name" value="P-loop containing nucleoside triphosphate hydrolases"/>
    <property type="match status" value="1"/>
</dbReference>
<comment type="similarity">
    <text evidence="3">Belongs to the TRAFAC class dynamin-like GTPase superfamily. Dynamin/Fzo/YdjA family.</text>
</comment>
<dbReference type="PANTHER" id="PTHR11566">
    <property type="entry name" value="DYNAMIN"/>
    <property type="match status" value="1"/>
</dbReference>
<dbReference type="GO" id="GO:0005874">
    <property type="term" value="C:microtubule"/>
    <property type="evidence" value="ECO:0007669"/>
    <property type="project" value="TreeGrafter"/>
</dbReference>
<gene>
    <name evidence="7" type="ORF">LRAMOSA11042</name>
</gene>
<dbReference type="InterPro" id="IPR022812">
    <property type="entry name" value="Dynamin"/>
</dbReference>
<dbReference type="FunFam" id="3.40.50.300:FF:000383">
    <property type="entry name" value="Dynamin-like gtpase dnm1"/>
    <property type="match status" value="1"/>
</dbReference>
<protein>
    <recommendedName>
        <fullName evidence="8">Dynamin GTPase</fullName>
    </recommendedName>
</protein>
<dbReference type="SMART" id="SM00302">
    <property type="entry name" value="GED"/>
    <property type="match status" value="1"/>
</dbReference>
<organism evidence="7">
    <name type="scientific">Lichtheimia ramosa</name>
    <dbReference type="NCBI Taxonomy" id="688394"/>
    <lineage>
        <taxon>Eukaryota</taxon>
        <taxon>Fungi</taxon>
        <taxon>Fungi incertae sedis</taxon>
        <taxon>Mucoromycota</taxon>
        <taxon>Mucoromycotina</taxon>
        <taxon>Mucoromycetes</taxon>
        <taxon>Mucorales</taxon>
        <taxon>Lichtheimiaceae</taxon>
        <taxon>Lichtheimia</taxon>
    </lineage>
</organism>
<keyword evidence="2 3" id="KW-0342">GTP-binding</keyword>
<feature type="region of interest" description="Disordered" evidence="4">
    <location>
        <begin position="508"/>
        <end position="567"/>
    </location>
</feature>
<dbReference type="GO" id="GO:0005525">
    <property type="term" value="F:GTP binding"/>
    <property type="evidence" value="ECO:0007669"/>
    <property type="project" value="UniProtKB-KW"/>
</dbReference>
<dbReference type="PANTHER" id="PTHR11566:SF235">
    <property type="entry name" value="DYNAMIN-RELATED PROTEIN DNM1"/>
    <property type="match status" value="1"/>
</dbReference>
<sequence>MDNVIDLVNKIQDVFSAIGVASDTLDLPQIVTVGAQSSGKSSVLETIVQRDFLPRGSGIVTRRPLVLQLVTLPASSESEDYAEFLHVSNKRFYDFTQVRQEIEDDTARVAGSNKGIARQPIHLKIYSKKVLNLTLVDLPGLTKIPIGDQPTDIEKQIRSLVLDYISKPNSIILAVSPANTDIANSDSLKLARKVDPAGKRTIGVVTKLDLMDAGTNALDVLTGRAFPLKLGFVGMVNRSQQDILTNKPMEDAIKAEKEFFQRHNAYKSIASRCGSEYLSKQLNTILVNHIREKLPDLRSKLSSLIGQTQHELAQYGDPAFIGSAHKGSLVLKMITMYATQYMASIDGTSPEISTKELSGGARIYYIFNNIFGQALDAIVPCSNITNEDIRTAIRNSTGPRCSLFVPELAFDLLVRPQIRLLEAPSLRCVEMAFQELSKICHTCGTKELSRFPKLQSKLVEVVSDLLHERLGPSTSYVKSLIEIECAYINTNHPDFPGATGAMRELEIRSGRKVRSKNDRKKPHANGVMQQQQQQQSHHPSQQTLSQPMQHLERPLSAASSTMSASSPSKDSFLNYFFGGGSKTDMGGMGASPAAAGPPASSTMTMADKLNNEIDQELEPQFSQGLALDEELVGQPTDREDMEVELIRTLIISYFNIVRKSIQDLVPKAIMHLLVNFTRESVQNRLVSELYREDLFTDLLQEDSGVTAERARCKAMLDMYRKAFSIISETI</sequence>
<dbReference type="Pfam" id="PF02212">
    <property type="entry name" value="GED"/>
    <property type="match status" value="1"/>
</dbReference>
<dbReference type="AlphaFoldDB" id="A0A077WSI1"/>
<dbReference type="InterPro" id="IPR001401">
    <property type="entry name" value="Dynamin_GTPase"/>
</dbReference>
<dbReference type="CDD" id="cd08771">
    <property type="entry name" value="DLP_1"/>
    <property type="match status" value="1"/>
</dbReference>
<feature type="domain" description="GED" evidence="5">
    <location>
        <begin position="643"/>
        <end position="730"/>
    </location>
</feature>
<feature type="compositionally biased region" description="Low complexity" evidence="4">
    <location>
        <begin position="529"/>
        <end position="547"/>
    </location>
</feature>
<dbReference type="PRINTS" id="PR00195">
    <property type="entry name" value="DYNAMIN"/>
</dbReference>
<name>A0A077WSI1_9FUNG</name>
<dbReference type="InterPro" id="IPR019762">
    <property type="entry name" value="Dynamin_GTPase_CS"/>
</dbReference>
<evidence type="ECO:0000256" key="2">
    <source>
        <dbReference type="ARBA" id="ARBA00023134"/>
    </source>
</evidence>
<dbReference type="InterPro" id="IPR045063">
    <property type="entry name" value="Dynamin_N"/>
</dbReference>
<evidence type="ECO:0008006" key="8">
    <source>
        <dbReference type="Google" id="ProtNLM"/>
    </source>
</evidence>
<dbReference type="EMBL" id="LK023336">
    <property type="protein sequence ID" value="CDS10556.1"/>
    <property type="molecule type" value="Genomic_DNA"/>
</dbReference>
<dbReference type="InterPro" id="IPR027417">
    <property type="entry name" value="P-loop_NTPase"/>
</dbReference>
<evidence type="ECO:0000256" key="4">
    <source>
        <dbReference type="SAM" id="MobiDB-lite"/>
    </source>
</evidence>
<dbReference type="GO" id="GO:0008017">
    <property type="term" value="F:microtubule binding"/>
    <property type="evidence" value="ECO:0007669"/>
    <property type="project" value="TreeGrafter"/>
</dbReference>
<dbReference type="InterPro" id="IPR030381">
    <property type="entry name" value="G_DYNAMIN_dom"/>
</dbReference>
<dbReference type="GO" id="GO:0003924">
    <property type="term" value="F:GTPase activity"/>
    <property type="evidence" value="ECO:0007669"/>
    <property type="project" value="InterPro"/>
</dbReference>
<dbReference type="Pfam" id="PF00350">
    <property type="entry name" value="Dynamin_N"/>
    <property type="match status" value="1"/>
</dbReference>
<dbReference type="Pfam" id="PF01031">
    <property type="entry name" value="Dynamin_M"/>
    <property type="match status" value="1"/>
</dbReference>
<evidence type="ECO:0000259" key="5">
    <source>
        <dbReference type="PROSITE" id="PS51388"/>
    </source>
</evidence>
<dbReference type="SMART" id="SM00053">
    <property type="entry name" value="DYNc"/>
    <property type="match status" value="1"/>
</dbReference>
<evidence type="ECO:0000313" key="7">
    <source>
        <dbReference type="EMBL" id="CDS10556.1"/>
    </source>
</evidence>
<dbReference type="InterPro" id="IPR020850">
    <property type="entry name" value="GED_dom"/>
</dbReference>
<dbReference type="GO" id="GO:0048312">
    <property type="term" value="P:intracellular distribution of mitochondria"/>
    <property type="evidence" value="ECO:0007669"/>
    <property type="project" value="TreeGrafter"/>
</dbReference>
<feature type="compositionally biased region" description="Low complexity" evidence="4">
    <location>
        <begin position="556"/>
        <end position="567"/>
    </location>
</feature>
<dbReference type="InterPro" id="IPR000375">
    <property type="entry name" value="Dynamin_stalk"/>
</dbReference>
<dbReference type="Gene3D" id="1.20.120.1240">
    <property type="entry name" value="Dynamin, middle domain"/>
    <property type="match status" value="1"/>
</dbReference>
<evidence type="ECO:0000256" key="1">
    <source>
        <dbReference type="ARBA" id="ARBA00022741"/>
    </source>
</evidence>
<feature type="domain" description="Dynamin-type G" evidence="6">
    <location>
        <begin position="24"/>
        <end position="295"/>
    </location>
</feature>
<dbReference type="OrthoDB" id="5061070at2759"/>
<keyword evidence="1 3" id="KW-0547">Nucleotide-binding</keyword>
<dbReference type="GO" id="GO:0016559">
    <property type="term" value="P:peroxisome fission"/>
    <property type="evidence" value="ECO:0007669"/>
    <property type="project" value="TreeGrafter"/>
</dbReference>
<dbReference type="GO" id="GO:0005739">
    <property type="term" value="C:mitochondrion"/>
    <property type="evidence" value="ECO:0007669"/>
    <property type="project" value="TreeGrafter"/>
</dbReference>
<dbReference type="InterPro" id="IPR003130">
    <property type="entry name" value="GED"/>
</dbReference>
<evidence type="ECO:0000259" key="6">
    <source>
        <dbReference type="PROSITE" id="PS51718"/>
    </source>
</evidence>
<dbReference type="PROSITE" id="PS51388">
    <property type="entry name" value="GED"/>
    <property type="match status" value="1"/>
</dbReference>
<dbReference type="GO" id="GO:0006897">
    <property type="term" value="P:endocytosis"/>
    <property type="evidence" value="ECO:0007669"/>
    <property type="project" value="TreeGrafter"/>
</dbReference>
<dbReference type="GO" id="GO:0000266">
    <property type="term" value="P:mitochondrial fission"/>
    <property type="evidence" value="ECO:0007669"/>
    <property type="project" value="TreeGrafter"/>
</dbReference>
<feature type="compositionally biased region" description="Basic residues" evidence="4">
    <location>
        <begin position="510"/>
        <end position="523"/>
    </location>
</feature>
<reference evidence="7" key="1">
    <citation type="journal article" date="2014" name="Genome Announc.">
        <title>De novo whole-genome sequence and genome annotation of Lichtheimia ramosa.</title>
        <authorList>
            <person name="Linde J."/>
            <person name="Schwartze V."/>
            <person name="Binder U."/>
            <person name="Lass-Florl C."/>
            <person name="Voigt K."/>
            <person name="Horn F."/>
        </authorList>
    </citation>
    <scope>NUCLEOTIDE SEQUENCE</scope>
    <source>
        <strain evidence="7">JMRC FSU:6197</strain>
    </source>
</reference>
<accession>A0A077WSI1</accession>
<dbReference type="PROSITE" id="PS00410">
    <property type="entry name" value="G_DYNAMIN_1"/>
    <property type="match status" value="1"/>
</dbReference>
<dbReference type="PROSITE" id="PS51718">
    <property type="entry name" value="G_DYNAMIN_2"/>
    <property type="match status" value="1"/>
</dbReference>
<proteinExistence type="inferred from homology"/>
<dbReference type="GO" id="GO:0005777">
    <property type="term" value="C:peroxisome"/>
    <property type="evidence" value="ECO:0007669"/>
    <property type="project" value="TreeGrafter"/>
</dbReference>
<dbReference type="Gene3D" id="3.40.50.300">
    <property type="entry name" value="P-loop containing nucleotide triphosphate hydrolases"/>
    <property type="match status" value="1"/>
</dbReference>
<dbReference type="GO" id="GO:0016020">
    <property type="term" value="C:membrane"/>
    <property type="evidence" value="ECO:0007669"/>
    <property type="project" value="TreeGrafter"/>
</dbReference>